<dbReference type="GO" id="GO:0009897">
    <property type="term" value="C:external side of plasma membrane"/>
    <property type="evidence" value="ECO:0007669"/>
    <property type="project" value="TreeGrafter"/>
</dbReference>
<evidence type="ECO:0000259" key="15">
    <source>
        <dbReference type="Pfam" id="PF20805"/>
    </source>
</evidence>
<organism evidence="17 18">
    <name type="scientific">Anguilla anguilla</name>
    <name type="common">European freshwater eel</name>
    <name type="synonym">Muraena anguilla</name>
    <dbReference type="NCBI Taxonomy" id="7936"/>
    <lineage>
        <taxon>Eukaryota</taxon>
        <taxon>Metazoa</taxon>
        <taxon>Chordata</taxon>
        <taxon>Craniata</taxon>
        <taxon>Vertebrata</taxon>
        <taxon>Euteleostomi</taxon>
        <taxon>Actinopterygii</taxon>
        <taxon>Neopterygii</taxon>
        <taxon>Teleostei</taxon>
        <taxon>Anguilliformes</taxon>
        <taxon>Anguillidae</taxon>
        <taxon>Anguilla</taxon>
    </lineage>
</organism>
<evidence type="ECO:0000256" key="3">
    <source>
        <dbReference type="ARBA" id="ARBA00022692"/>
    </source>
</evidence>
<accession>A0A9D3RL03</accession>
<feature type="domain" description="Integrin alpha second immunoglobulin-like" evidence="15">
    <location>
        <begin position="622"/>
        <end position="788"/>
    </location>
</feature>
<dbReference type="PRINTS" id="PR01185">
    <property type="entry name" value="INTEGRINA"/>
</dbReference>
<feature type="domain" description="Integrin alpha first immunoglubulin-like" evidence="14">
    <location>
        <begin position="458"/>
        <end position="615"/>
    </location>
</feature>
<feature type="transmembrane region" description="Helical" evidence="13">
    <location>
        <begin position="997"/>
        <end position="1021"/>
    </location>
</feature>
<protein>
    <recommendedName>
        <fullName evidence="19">Integrin alpha-2 domain-containing protein</fullName>
    </recommendedName>
</protein>
<dbReference type="InterPro" id="IPR032695">
    <property type="entry name" value="Integrin_dom_sf"/>
</dbReference>
<evidence type="ECO:0000256" key="1">
    <source>
        <dbReference type="ARBA" id="ARBA00004479"/>
    </source>
</evidence>
<evidence type="ECO:0000256" key="6">
    <source>
        <dbReference type="ARBA" id="ARBA00022889"/>
    </source>
</evidence>
<evidence type="ECO:0000256" key="12">
    <source>
        <dbReference type="PROSITE-ProRule" id="PRU00803"/>
    </source>
</evidence>
<dbReference type="InterPro" id="IPR048285">
    <property type="entry name" value="Integrin_alpha_Ig-like_2"/>
</dbReference>
<dbReference type="InterPro" id="IPR013519">
    <property type="entry name" value="Int_alpha_beta-p"/>
</dbReference>
<keyword evidence="9 13" id="KW-0472">Membrane</keyword>
<evidence type="ECO:0000256" key="2">
    <source>
        <dbReference type="ARBA" id="ARBA00008054"/>
    </source>
</evidence>
<dbReference type="GO" id="GO:0008305">
    <property type="term" value="C:integrin complex"/>
    <property type="evidence" value="ECO:0007669"/>
    <property type="project" value="InterPro"/>
</dbReference>
<evidence type="ECO:0000256" key="8">
    <source>
        <dbReference type="ARBA" id="ARBA00023037"/>
    </source>
</evidence>
<evidence type="ECO:0000256" key="4">
    <source>
        <dbReference type="ARBA" id="ARBA00022729"/>
    </source>
</evidence>
<sequence length="1050" mass="116499">MELNKPGKVRWRFGVPKAVFMYFCSLGCLADCYNLDVNHSIPLNGPKGSLFGYSVLLHKYRQQTWLLVGAPVANSSFDHSIRNPGAIYKCKITERTECEPMQIGMRSNHSCGKTCFAEMDNQWLGVSLSRQPSDGLMLACGHRWKNVFYSRKDNQHKLPHGVCYKLEADLIQSSPLIPCYRDHQRKFGEAYGSCQAGMSNFLAEGLIVMGAPGTSYWTGSVLVYNTSSNVLSAYVDDSSAVDYGSYLGYSVSAGHFSHPESTEVVGGAPQHGQTGKAYIFQVQSNILKIIFEAKGHKLGSYFGAAVCAVDLNADGLSDLLVGAPMYSTMREEGRVHVYINQGAVNMKEEEFELVGSDSYAARFGETITNLGDIDDDGFPDVAVAAPQEEDLRGAIYIYNGRKSGIARSFSQRITGSVLGNAFKMFGQSVSGGIDVDGNGYSDVAVGALLSDSAVILRTRAVVMVEAFMLLPPSVNRSEPSCSASVQPGACINASVCFRVRGRRISGHIGLLYNLTVDVRRKEGFPPRFSFSGNGTSNTTAGRAKVKHEQLSCVTHQVFMRKDVRDIFTPIYFEVRYELGDHNVIRSASKSFPALKPVLQQREGLTNTVLNKTEFARHCAWPNCSSNLQLSARLVLPQAFLGKGWCLMLCKAFWGTVARWFHWSHRNMSYFALGNGKTIMLMVTLVNAGDDAFLPVIHLRFPSNIYFIKVLNAEERRVTCKPAEEENVPVGMDCSVGSLYMSSLDKLKFSFLLDVNHSSNAGDLNVTVSTHCDNYEKEDFLHDNYAQLTLPLRHGIGLNVHGFVSPTAFVFGDMDDSGCYTERFNYTFRVLNAGPSRALDAKVQIDIPKSLVPYPYRLLNIVEIQSSLGWCYAPNSSRDPSDVCSVPKPRFIEDLVFFFSKTLTRRMYCMKNDGQCLNVICKLGDLDIGKEATIQMEVELNPAVLQISPGRQGIMVIETSAVAMPREDPYNLYIQENPLTTVDLEGHFNQKPTKPVEVFVTAVSLALGLLILALVIYCLWMVGFFKRGYKMNEEEIHRDSWDYVPKNESIS</sequence>
<evidence type="ECO:0000256" key="5">
    <source>
        <dbReference type="ARBA" id="ARBA00022737"/>
    </source>
</evidence>
<evidence type="ECO:0000256" key="11">
    <source>
        <dbReference type="ARBA" id="ARBA00023180"/>
    </source>
</evidence>
<keyword evidence="6 13" id="KW-0130">Cell adhesion</keyword>
<dbReference type="Pfam" id="PF20806">
    <property type="entry name" value="Integrin_A_Ig_3"/>
    <property type="match status" value="1"/>
</dbReference>
<dbReference type="PANTHER" id="PTHR23220">
    <property type="entry name" value="INTEGRIN ALPHA"/>
    <property type="match status" value="1"/>
</dbReference>
<dbReference type="GO" id="GO:0005178">
    <property type="term" value="F:integrin binding"/>
    <property type="evidence" value="ECO:0007669"/>
    <property type="project" value="TreeGrafter"/>
</dbReference>
<keyword evidence="8 13" id="KW-0401">Integrin</keyword>
<dbReference type="GO" id="GO:0033627">
    <property type="term" value="P:cell adhesion mediated by integrin"/>
    <property type="evidence" value="ECO:0007669"/>
    <property type="project" value="TreeGrafter"/>
</dbReference>
<proteinExistence type="inferred from homology"/>
<dbReference type="GO" id="GO:0007229">
    <property type="term" value="P:integrin-mediated signaling pathway"/>
    <property type="evidence" value="ECO:0007669"/>
    <property type="project" value="UniProtKB-KW"/>
</dbReference>
<evidence type="ECO:0000313" key="17">
    <source>
        <dbReference type="EMBL" id="KAG5834060.1"/>
    </source>
</evidence>
<dbReference type="SMART" id="SM00191">
    <property type="entry name" value="Int_alpha"/>
    <property type="match status" value="5"/>
</dbReference>
<gene>
    <name evidence="17" type="ORF">ANANG_G00282720</name>
</gene>
<feature type="domain" description="Integrin alpha third immunoglobulin-like" evidence="16">
    <location>
        <begin position="797"/>
        <end position="946"/>
    </location>
</feature>
<dbReference type="Proteomes" id="UP001044222">
    <property type="component" value="Chromosome 16"/>
</dbReference>
<evidence type="ECO:0000259" key="14">
    <source>
        <dbReference type="Pfam" id="PF08441"/>
    </source>
</evidence>
<dbReference type="PROSITE" id="PS51470">
    <property type="entry name" value="FG_GAP"/>
    <property type="match status" value="3"/>
</dbReference>
<dbReference type="PANTHER" id="PTHR23220:SF78">
    <property type="entry name" value="INTEGRIN ALPHA-4"/>
    <property type="match status" value="1"/>
</dbReference>
<evidence type="ECO:0000313" key="18">
    <source>
        <dbReference type="Proteomes" id="UP001044222"/>
    </source>
</evidence>
<dbReference type="InterPro" id="IPR048286">
    <property type="entry name" value="Integrin_alpha_Ig-like_3"/>
</dbReference>
<dbReference type="SUPFAM" id="SSF69318">
    <property type="entry name" value="Integrin alpha N-terminal domain"/>
    <property type="match status" value="1"/>
</dbReference>
<dbReference type="EMBL" id="JAFIRN010000016">
    <property type="protein sequence ID" value="KAG5834060.1"/>
    <property type="molecule type" value="Genomic_DNA"/>
</dbReference>
<comment type="subcellular location">
    <subcellularLocation>
        <location evidence="1 13">Membrane</location>
        <topology evidence="1 13">Single-pass type I membrane protein</topology>
    </subcellularLocation>
</comment>
<evidence type="ECO:0000256" key="7">
    <source>
        <dbReference type="ARBA" id="ARBA00022989"/>
    </source>
</evidence>
<dbReference type="Pfam" id="PF20805">
    <property type="entry name" value="Integrin_A_Ig_2"/>
    <property type="match status" value="1"/>
</dbReference>
<dbReference type="AlphaFoldDB" id="A0A9D3RL03"/>
<dbReference type="Pfam" id="PF01839">
    <property type="entry name" value="FG-GAP"/>
    <property type="match status" value="3"/>
</dbReference>
<evidence type="ECO:0000259" key="16">
    <source>
        <dbReference type="Pfam" id="PF20806"/>
    </source>
</evidence>
<feature type="repeat" description="FG-GAP" evidence="12">
    <location>
        <begin position="288"/>
        <end position="347"/>
    </location>
</feature>
<dbReference type="InterPro" id="IPR013517">
    <property type="entry name" value="FG-GAP"/>
</dbReference>
<dbReference type="Gene3D" id="2.60.40.1530">
    <property type="entry name" value="ntegrin, alpha v. Chain A, domain 4"/>
    <property type="match status" value="1"/>
</dbReference>
<keyword evidence="5" id="KW-0677">Repeat</keyword>
<keyword evidence="7 13" id="KW-1133">Transmembrane helix</keyword>
<feature type="repeat" description="FG-GAP" evidence="12">
    <location>
        <begin position="411"/>
        <end position="473"/>
    </location>
</feature>
<dbReference type="Gene3D" id="1.20.5.930">
    <property type="entry name" value="Bicelle-embedded integrin alpha(iib) transmembrane segment"/>
    <property type="match status" value="1"/>
</dbReference>
<keyword evidence="3 13" id="KW-0812">Transmembrane</keyword>
<keyword evidence="10 13" id="KW-0675">Receptor</keyword>
<evidence type="ECO:0000256" key="10">
    <source>
        <dbReference type="ARBA" id="ARBA00023170"/>
    </source>
</evidence>
<comment type="similarity">
    <text evidence="2 13">Belongs to the integrin alpha chain family.</text>
</comment>
<dbReference type="SUPFAM" id="SSF69179">
    <property type="entry name" value="Integrin domains"/>
    <property type="match status" value="3"/>
</dbReference>
<dbReference type="InterPro" id="IPR000413">
    <property type="entry name" value="Integrin_alpha"/>
</dbReference>
<name>A0A9D3RL03_ANGAN</name>
<comment type="caution">
    <text evidence="17">The sequence shown here is derived from an EMBL/GenBank/DDBJ whole genome shotgun (WGS) entry which is preliminary data.</text>
</comment>
<keyword evidence="11" id="KW-0325">Glycoprotein</keyword>
<keyword evidence="18" id="KW-1185">Reference proteome</keyword>
<dbReference type="InterPro" id="IPR013649">
    <property type="entry name" value="Integrin_alpha_Ig-like_1"/>
</dbReference>
<evidence type="ECO:0000256" key="9">
    <source>
        <dbReference type="ARBA" id="ARBA00023136"/>
    </source>
</evidence>
<dbReference type="InterPro" id="IPR028994">
    <property type="entry name" value="Integrin_alpha_N"/>
</dbReference>
<dbReference type="Gene3D" id="2.60.40.1510">
    <property type="entry name" value="ntegrin, alpha v. Chain A, domain 3"/>
    <property type="match status" value="1"/>
</dbReference>
<dbReference type="Gene3D" id="2.130.10.130">
    <property type="entry name" value="Integrin alpha, N-terminal"/>
    <property type="match status" value="1"/>
</dbReference>
<reference evidence="17" key="1">
    <citation type="submission" date="2021-01" db="EMBL/GenBank/DDBJ databases">
        <title>A chromosome-scale assembly of European eel, Anguilla anguilla.</title>
        <authorList>
            <person name="Henkel C."/>
            <person name="Jong-Raadsen S.A."/>
            <person name="Dufour S."/>
            <person name="Weltzien F.-A."/>
            <person name="Palstra A.P."/>
            <person name="Pelster B."/>
            <person name="Spaink H.P."/>
            <person name="Van Den Thillart G.E."/>
            <person name="Jansen H."/>
            <person name="Zahm M."/>
            <person name="Klopp C."/>
            <person name="Cedric C."/>
            <person name="Louis A."/>
            <person name="Berthelot C."/>
            <person name="Parey E."/>
            <person name="Roest Crollius H."/>
            <person name="Montfort J."/>
            <person name="Robinson-Rechavi M."/>
            <person name="Bucao C."/>
            <person name="Bouchez O."/>
            <person name="Gislard M."/>
            <person name="Lluch J."/>
            <person name="Milhes M."/>
            <person name="Lampietro C."/>
            <person name="Lopez Roques C."/>
            <person name="Donnadieu C."/>
            <person name="Braasch I."/>
            <person name="Desvignes T."/>
            <person name="Postlethwait J."/>
            <person name="Bobe J."/>
            <person name="Guiguen Y."/>
            <person name="Dirks R."/>
        </authorList>
    </citation>
    <scope>NUCLEOTIDE SEQUENCE</scope>
    <source>
        <strain evidence="17">Tag_6206</strain>
        <tissue evidence="17">Liver</tissue>
    </source>
</reference>
<feature type="repeat" description="FG-GAP" evidence="12">
    <location>
        <begin position="350"/>
        <end position="407"/>
    </location>
</feature>
<dbReference type="GO" id="GO:0007160">
    <property type="term" value="P:cell-matrix adhesion"/>
    <property type="evidence" value="ECO:0007669"/>
    <property type="project" value="TreeGrafter"/>
</dbReference>
<evidence type="ECO:0000256" key="13">
    <source>
        <dbReference type="RuleBase" id="RU003762"/>
    </source>
</evidence>
<dbReference type="GO" id="GO:0098609">
    <property type="term" value="P:cell-cell adhesion"/>
    <property type="evidence" value="ECO:0007669"/>
    <property type="project" value="TreeGrafter"/>
</dbReference>
<dbReference type="Gene3D" id="2.60.40.1460">
    <property type="entry name" value="Integrin domains. Chain A, domain 2"/>
    <property type="match status" value="1"/>
</dbReference>
<dbReference type="Pfam" id="PF08441">
    <property type="entry name" value="Integrin_A_Ig_1"/>
    <property type="match status" value="1"/>
</dbReference>
<keyword evidence="4" id="KW-0732">Signal</keyword>
<evidence type="ECO:0008006" key="19">
    <source>
        <dbReference type="Google" id="ProtNLM"/>
    </source>
</evidence>